<protein>
    <submittedName>
        <fullName evidence="5">Esterase</fullName>
    </submittedName>
</protein>
<dbReference type="STRING" id="1909395.BKM31_55500"/>
<dbReference type="Gene3D" id="3.40.50.1820">
    <property type="entry name" value="alpha/beta hydrolase"/>
    <property type="match status" value="1"/>
</dbReference>
<proteinExistence type="predicted"/>
<dbReference type="InterPro" id="IPR000772">
    <property type="entry name" value="Ricin_B_lectin"/>
</dbReference>
<dbReference type="PANTHER" id="PTHR43037">
    <property type="entry name" value="UNNAMED PRODUCT-RELATED"/>
    <property type="match status" value="1"/>
</dbReference>
<dbReference type="EMBL" id="CP017717">
    <property type="protein sequence ID" value="AQZ69470.1"/>
    <property type="molecule type" value="Genomic_DNA"/>
</dbReference>
<evidence type="ECO:0000313" key="6">
    <source>
        <dbReference type="Proteomes" id="UP000190797"/>
    </source>
</evidence>
<dbReference type="NCBIfam" id="TIGR01840">
    <property type="entry name" value="esterase_phb"/>
    <property type="match status" value="1"/>
</dbReference>
<dbReference type="SUPFAM" id="SSF53474">
    <property type="entry name" value="alpha/beta-Hydrolases"/>
    <property type="match status" value="2"/>
</dbReference>
<name>A0A1V0AGZ0_9ACTN</name>
<feature type="chain" id="PRO_5012459910" evidence="3">
    <location>
        <begin position="36"/>
        <end position="454"/>
    </location>
</feature>
<dbReference type="Pfam" id="PF10503">
    <property type="entry name" value="Esterase_PHB"/>
    <property type="match status" value="1"/>
</dbReference>
<dbReference type="InterPro" id="IPR029058">
    <property type="entry name" value="AB_hydrolase_fold"/>
</dbReference>
<evidence type="ECO:0000313" key="5">
    <source>
        <dbReference type="EMBL" id="AQZ69470.1"/>
    </source>
</evidence>
<dbReference type="KEGG" id="noa:BKM31_55500"/>
<feature type="domain" description="Ricin B lectin" evidence="4">
    <location>
        <begin position="326"/>
        <end position="454"/>
    </location>
</feature>
<gene>
    <name evidence="5" type="ORF">BKM31_55500</name>
</gene>
<dbReference type="InterPro" id="IPR010126">
    <property type="entry name" value="Esterase_phb"/>
</dbReference>
<dbReference type="AlphaFoldDB" id="A0A1V0AGZ0"/>
<dbReference type="SMART" id="SM00458">
    <property type="entry name" value="RICIN"/>
    <property type="match status" value="1"/>
</dbReference>
<dbReference type="Proteomes" id="UP000190797">
    <property type="component" value="Chromosome"/>
</dbReference>
<dbReference type="PROSITE" id="PS50231">
    <property type="entry name" value="RICIN_B_LECTIN"/>
    <property type="match status" value="1"/>
</dbReference>
<dbReference type="InterPro" id="IPR035992">
    <property type="entry name" value="Ricin_B-like_lectins"/>
</dbReference>
<keyword evidence="6" id="KW-1185">Reference proteome</keyword>
<dbReference type="GO" id="GO:0016787">
    <property type="term" value="F:hydrolase activity"/>
    <property type="evidence" value="ECO:0007669"/>
    <property type="project" value="UniProtKB-KW"/>
</dbReference>
<accession>A0A1V0AGZ0</accession>
<dbReference type="CDD" id="cd23418">
    <property type="entry name" value="beta-trefoil_Ricin_XLN-like"/>
    <property type="match status" value="1"/>
</dbReference>
<keyword evidence="2" id="KW-0378">Hydrolase</keyword>
<dbReference type="Gene3D" id="2.80.10.50">
    <property type="match status" value="1"/>
</dbReference>
<evidence type="ECO:0000259" key="4">
    <source>
        <dbReference type="SMART" id="SM00458"/>
    </source>
</evidence>
<dbReference type="InterPro" id="IPR050955">
    <property type="entry name" value="Plant_Biomass_Hydrol_Est"/>
</dbReference>
<dbReference type="PANTHER" id="PTHR43037:SF5">
    <property type="entry name" value="FERULOYL ESTERASE"/>
    <property type="match status" value="1"/>
</dbReference>
<dbReference type="NCBIfam" id="NF035930">
    <property type="entry name" value="lectin_2"/>
    <property type="match status" value="1"/>
</dbReference>
<keyword evidence="1 3" id="KW-0732">Signal</keyword>
<evidence type="ECO:0000256" key="3">
    <source>
        <dbReference type="SAM" id="SignalP"/>
    </source>
</evidence>
<dbReference type="Pfam" id="PF00652">
    <property type="entry name" value="Ricin_B_lectin"/>
    <property type="match status" value="1"/>
</dbReference>
<evidence type="ECO:0000256" key="1">
    <source>
        <dbReference type="ARBA" id="ARBA00022729"/>
    </source>
</evidence>
<sequence>MGGHRVKRGLSAVSAAVAAALLAAAVLLGITPAGAASLTRVTGFGTNPTNLNMYLYVPDRVAARPALLVLVHYCGGSASAIFNGNGHDYVTAADRYGYLIVLPEATRSEKCFDVSTPAALRRDGGGDSTGIMAMVAYARQRYNVDPGRIVVSGFSSGAMMTNVLAAQYPDVFAAGSAFSGVPAGCFATTNGSLWNSQCSGGQVVKTAQQWGDQARAMYPGYTGRYPRMQLWHGTTDTTLAYPNFGEEIKQWTNLNALSQTPALTDHPQSSWTRTRYGDTSTHATVEGISISGVGHQLPMSGQLAYAISFLGLDATTPDPDPDPTPTGASAIKNVASGRCLDVAGASQANGAQAQIWDCNGQANQQWTPTAAGELRVYGGKCLDVSNRATADGSSVIIWDCTGQTNQQWRLNADGSITAVGANKCLDVPSNTTANGARLQIWSCHGGANQRWTRG</sequence>
<dbReference type="GO" id="GO:0005576">
    <property type="term" value="C:extracellular region"/>
    <property type="evidence" value="ECO:0007669"/>
    <property type="project" value="InterPro"/>
</dbReference>
<feature type="signal peptide" evidence="3">
    <location>
        <begin position="1"/>
        <end position="35"/>
    </location>
</feature>
<evidence type="ECO:0000256" key="2">
    <source>
        <dbReference type="ARBA" id="ARBA00022801"/>
    </source>
</evidence>
<reference evidence="6" key="1">
    <citation type="journal article" date="2017" name="Med. Chem. Commun.">
        <title>Nonomuraea sp. ATCC 55076 harbours the largest actinomycete chromosome to date and the kistamicin biosynthetic gene cluster.</title>
        <authorList>
            <person name="Nazari B."/>
            <person name="Forneris C.C."/>
            <person name="Gibson M.I."/>
            <person name="Moon K."/>
            <person name="Schramma K.R."/>
            <person name="Seyedsayamdost M.R."/>
        </authorList>
    </citation>
    <scope>NUCLEOTIDE SEQUENCE [LARGE SCALE GENOMIC DNA]</scope>
    <source>
        <strain evidence="6">ATCC 55076</strain>
    </source>
</reference>
<organism evidence="5 6">
    <name type="scientific">[Actinomadura] parvosata subsp. kistnae</name>
    <dbReference type="NCBI Taxonomy" id="1909395"/>
    <lineage>
        <taxon>Bacteria</taxon>
        <taxon>Bacillati</taxon>
        <taxon>Actinomycetota</taxon>
        <taxon>Actinomycetes</taxon>
        <taxon>Streptosporangiales</taxon>
        <taxon>Streptosporangiaceae</taxon>
        <taxon>Nonomuraea</taxon>
    </lineage>
</organism>
<dbReference type="OrthoDB" id="9767239at2"/>
<dbReference type="SUPFAM" id="SSF50370">
    <property type="entry name" value="Ricin B-like lectins"/>
    <property type="match status" value="1"/>
</dbReference>